<dbReference type="AlphaFoldDB" id="A0A318H376"/>
<organism evidence="2 3">
    <name type="scientific">Sphaerotilus hippei</name>
    <dbReference type="NCBI Taxonomy" id="744406"/>
    <lineage>
        <taxon>Bacteria</taxon>
        <taxon>Pseudomonadati</taxon>
        <taxon>Pseudomonadota</taxon>
        <taxon>Betaproteobacteria</taxon>
        <taxon>Burkholderiales</taxon>
        <taxon>Sphaerotilaceae</taxon>
        <taxon>Sphaerotilus</taxon>
    </lineage>
</organism>
<dbReference type="Proteomes" id="UP000247811">
    <property type="component" value="Unassembled WGS sequence"/>
</dbReference>
<protein>
    <submittedName>
        <fullName evidence="2">Uncharacterized protein</fullName>
    </submittedName>
</protein>
<sequence>MTLKFLDRWSWKLLFIGIPLLGLGWVLGRYDAVLGTVSKVVGVLAVIVGVLMIVWRSRLPDDGQVHQSPRIGAGPSDRR</sequence>
<keyword evidence="1" id="KW-0812">Transmembrane</keyword>
<evidence type="ECO:0000256" key="1">
    <source>
        <dbReference type="SAM" id="Phobius"/>
    </source>
</evidence>
<accession>A0A318H376</accession>
<evidence type="ECO:0000313" key="3">
    <source>
        <dbReference type="Proteomes" id="UP000247811"/>
    </source>
</evidence>
<gene>
    <name evidence="2" type="ORF">C7444_10387</name>
</gene>
<keyword evidence="1" id="KW-1133">Transmembrane helix</keyword>
<proteinExistence type="predicted"/>
<dbReference type="EMBL" id="QJJS01000003">
    <property type="protein sequence ID" value="PXW97996.1"/>
    <property type="molecule type" value="Genomic_DNA"/>
</dbReference>
<comment type="caution">
    <text evidence="2">The sequence shown here is derived from an EMBL/GenBank/DDBJ whole genome shotgun (WGS) entry which is preliminary data.</text>
</comment>
<keyword evidence="1" id="KW-0472">Membrane</keyword>
<feature type="transmembrane region" description="Helical" evidence="1">
    <location>
        <begin position="9"/>
        <end position="27"/>
    </location>
</feature>
<dbReference type="RefSeq" id="WP_110399574.1">
    <property type="nucleotide sequence ID" value="NZ_QJJS01000003.1"/>
</dbReference>
<evidence type="ECO:0000313" key="2">
    <source>
        <dbReference type="EMBL" id="PXW97996.1"/>
    </source>
</evidence>
<reference evidence="2 3" key="1">
    <citation type="submission" date="2018-05" db="EMBL/GenBank/DDBJ databases">
        <title>Genomic Encyclopedia of Type Strains, Phase IV (KMG-IV): sequencing the most valuable type-strain genomes for metagenomic binning, comparative biology and taxonomic classification.</title>
        <authorList>
            <person name="Goeker M."/>
        </authorList>
    </citation>
    <scope>NUCLEOTIDE SEQUENCE [LARGE SCALE GENOMIC DNA]</scope>
    <source>
        <strain evidence="2 3">DSM 566</strain>
    </source>
</reference>
<keyword evidence="3" id="KW-1185">Reference proteome</keyword>
<feature type="transmembrane region" description="Helical" evidence="1">
    <location>
        <begin position="33"/>
        <end position="55"/>
    </location>
</feature>
<name>A0A318H376_9BURK</name>